<evidence type="ECO:0000259" key="7">
    <source>
        <dbReference type="PROSITE" id="PS50013"/>
    </source>
</evidence>
<evidence type="ECO:0000256" key="3">
    <source>
        <dbReference type="ARBA" id="ARBA00022722"/>
    </source>
</evidence>
<dbReference type="Pfam" id="PF17919">
    <property type="entry name" value="RT_RNaseH_2"/>
    <property type="match status" value="1"/>
</dbReference>
<accession>A0A507CPC6</accession>
<dbReference type="InterPro" id="IPR050951">
    <property type="entry name" value="Retrovirus_Pol_polyprotein"/>
</dbReference>
<name>A0A507CPC6_9FUNG</name>
<dbReference type="STRING" id="286115.A0A507CPC6"/>
<keyword evidence="1" id="KW-0808">Transferase</keyword>
<keyword evidence="4" id="KW-0255">Endonuclease</keyword>
<reference evidence="8 9" key="1">
    <citation type="journal article" date="2019" name="Sci. Rep.">
        <title>Comparative genomics of chytrid fungi reveal insights into the obligate biotrophic and pathogenic lifestyle of Synchytrium endobioticum.</title>
        <authorList>
            <person name="van de Vossenberg B.T.L.H."/>
            <person name="Warris S."/>
            <person name="Nguyen H.D.T."/>
            <person name="van Gent-Pelzer M.P.E."/>
            <person name="Joly D.L."/>
            <person name="van de Geest H.C."/>
            <person name="Bonants P.J.M."/>
            <person name="Smith D.S."/>
            <person name="Levesque C.A."/>
            <person name="van der Lee T.A.J."/>
        </authorList>
    </citation>
    <scope>NUCLEOTIDE SEQUENCE [LARGE SCALE GENOMIC DNA]</scope>
    <source>
        <strain evidence="8 9">MB42</strain>
    </source>
</reference>
<dbReference type="Pfam" id="PF08284">
    <property type="entry name" value="RVP_2"/>
    <property type="match status" value="1"/>
</dbReference>
<evidence type="ECO:0000313" key="9">
    <source>
        <dbReference type="Proteomes" id="UP000317494"/>
    </source>
</evidence>
<dbReference type="InterPro" id="IPR021109">
    <property type="entry name" value="Peptidase_aspartic_dom_sf"/>
</dbReference>
<dbReference type="SUPFAM" id="SSF56672">
    <property type="entry name" value="DNA/RNA polymerases"/>
    <property type="match status" value="1"/>
</dbReference>
<dbReference type="PANTHER" id="PTHR37984">
    <property type="entry name" value="PROTEIN CBG26694"/>
    <property type="match status" value="1"/>
</dbReference>
<dbReference type="InterPro" id="IPR016197">
    <property type="entry name" value="Chromo-like_dom_sf"/>
</dbReference>
<dbReference type="InterPro" id="IPR041588">
    <property type="entry name" value="Integrase_H2C2"/>
</dbReference>
<keyword evidence="6" id="KW-0175">Coiled coil</keyword>
<dbReference type="InterPro" id="IPR043128">
    <property type="entry name" value="Rev_trsase/Diguanyl_cyclase"/>
</dbReference>
<dbReference type="Pfam" id="PF17921">
    <property type="entry name" value="Integrase_H2C2"/>
    <property type="match status" value="1"/>
</dbReference>
<evidence type="ECO:0000256" key="2">
    <source>
        <dbReference type="ARBA" id="ARBA00022695"/>
    </source>
</evidence>
<dbReference type="SUPFAM" id="SSF50630">
    <property type="entry name" value="Acid proteases"/>
    <property type="match status" value="1"/>
</dbReference>
<feature type="domain" description="Chromo" evidence="7">
    <location>
        <begin position="882"/>
        <end position="959"/>
    </location>
</feature>
<sequence>MELDSLKAEINALQTKLNLASRASSSSSRNKGKGRVTGNYGKLSVEELQRRKDFALCLYCESEEHDRSLVDNPQPQDHKPGVSIIKEKQKNIKSISISTPSTSTSSSQSAYLTGVKVLSSTSRKLIYIPITLFIPEEVSTVAMIDSGASTSFIFKAFVDRHGIPTQPLNQNQTVSLASGDGTIKLTHETTDLTVCLEEHTEAINFAVINSLNSDIVLGMNWLEAHDCQIQWSSKVIIFKSQYCFDNCGITRPKIIYGHESVKSLRCLNSIAHVKNPGTKELPSSLKAFSDVFQSKDVKSALPPHREGLDCSLQLRPGANLPTVQPIYRLSKLESQELRKYLDDMLAQGLIQASNSPIASPIFFVPKPGGDGLRPCVDYRDLNEVLVKDKYPLPLIDNLVDLLHGATVFSKIDLRSAYHQIRIAKEQEGLTSFRCQFGQFEYRVMPFGLSNAPSVFMRFINSIFSDVLGLYLVVYLICLFSKSVQAVQKWQPPTDLKSLQSFLGFLNFYRKFIKDFSKIALPLTRLTRDDQPYVWSDECQRSFSLLKSLVTESPVLRIPDPNQPFVIDTDASDFALGAVLYQRDTATGKLRPCAYRSEKLSGSQLNYSINDKELLSIVKALESWRHYVLDMFAGAWLSPNSPSEFNTFLELRLDRVLLSTIVVQEHELQEDIIAARHDAPAAGHFGMKKTLANIRRDFQWHGMRKMVKEYINRCHTCHLNKVPKHHPYGLLNPLPVPDYGQTERVNAVLEQYLRCFVNDQQKNWVKYLSLAEFAYNSAEHSSTKISPFYANYGFNPKMDFLANPSADALANDAAADNAHALEAILKELKLQMAKAQESYSRFANRLRQNHSFKIHWSILYLEGNQQSIIQATASKSYEDSPESQHSRIVIPQNRINRVPHSVIRVNHPGSSPRRRWEWLVHWADSETSDDTWEPATFFEDYEELLTKFYRGKGSRSPKPSDLETLIYENLQPIRTHIHSRQ</sequence>
<dbReference type="AlphaFoldDB" id="A0A507CPC6"/>
<evidence type="ECO:0000256" key="4">
    <source>
        <dbReference type="ARBA" id="ARBA00022759"/>
    </source>
</evidence>
<dbReference type="Gene3D" id="3.30.420.10">
    <property type="entry name" value="Ribonuclease H-like superfamily/Ribonuclease H"/>
    <property type="match status" value="1"/>
</dbReference>
<dbReference type="Gene3D" id="2.40.50.40">
    <property type="match status" value="1"/>
</dbReference>
<proteinExistence type="predicted"/>
<keyword evidence="2" id="KW-0548">Nucleotidyltransferase</keyword>
<dbReference type="Gene3D" id="3.10.10.10">
    <property type="entry name" value="HIV Type 1 Reverse Transcriptase, subunit A, domain 1"/>
    <property type="match status" value="1"/>
</dbReference>
<dbReference type="Gene3D" id="3.30.70.270">
    <property type="match status" value="2"/>
</dbReference>
<dbReference type="CDD" id="cd00303">
    <property type="entry name" value="retropepsin_like"/>
    <property type="match status" value="1"/>
</dbReference>
<dbReference type="Gene3D" id="2.40.70.10">
    <property type="entry name" value="Acid Proteases"/>
    <property type="match status" value="1"/>
</dbReference>
<gene>
    <name evidence="8" type="ORF">SeMB42_g05813</name>
</gene>
<dbReference type="FunFam" id="1.10.340.70:FF:000001">
    <property type="entry name" value="Retrovirus-related Pol polyprotein from transposon gypsy-like Protein"/>
    <property type="match status" value="1"/>
</dbReference>
<dbReference type="EMBL" id="QEAN01000294">
    <property type="protein sequence ID" value="TPX40950.1"/>
    <property type="molecule type" value="Genomic_DNA"/>
</dbReference>
<dbReference type="FunFam" id="3.30.70.270:FF:000020">
    <property type="entry name" value="Transposon Tf2-6 polyprotein-like Protein"/>
    <property type="match status" value="1"/>
</dbReference>
<dbReference type="SUPFAM" id="SSF54160">
    <property type="entry name" value="Chromo domain-like"/>
    <property type="match status" value="1"/>
</dbReference>
<keyword evidence="5" id="KW-0511">Multifunctional enzyme</keyword>
<evidence type="ECO:0000313" key="8">
    <source>
        <dbReference type="EMBL" id="TPX40950.1"/>
    </source>
</evidence>
<dbReference type="PANTHER" id="PTHR37984:SF5">
    <property type="entry name" value="PROTEIN NYNRIN-LIKE"/>
    <property type="match status" value="1"/>
</dbReference>
<dbReference type="VEuPathDB" id="FungiDB:SeMB42_g05813"/>
<organism evidence="8 9">
    <name type="scientific">Synchytrium endobioticum</name>
    <dbReference type="NCBI Taxonomy" id="286115"/>
    <lineage>
        <taxon>Eukaryota</taxon>
        <taxon>Fungi</taxon>
        <taxon>Fungi incertae sedis</taxon>
        <taxon>Chytridiomycota</taxon>
        <taxon>Chytridiomycota incertae sedis</taxon>
        <taxon>Chytridiomycetes</taxon>
        <taxon>Synchytriales</taxon>
        <taxon>Synchytriaceae</taxon>
        <taxon>Synchytrium</taxon>
    </lineage>
</organism>
<dbReference type="Proteomes" id="UP000317494">
    <property type="component" value="Unassembled WGS sequence"/>
</dbReference>
<keyword evidence="9" id="KW-1185">Reference proteome</keyword>
<evidence type="ECO:0000256" key="1">
    <source>
        <dbReference type="ARBA" id="ARBA00022679"/>
    </source>
</evidence>
<dbReference type="InterPro" id="IPR043502">
    <property type="entry name" value="DNA/RNA_pol_sf"/>
</dbReference>
<dbReference type="InterPro" id="IPR000953">
    <property type="entry name" value="Chromo/chromo_shadow_dom"/>
</dbReference>
<dbReference type="InterPro" id="IPR012337">
    <property type="entry name" value="RNaseH-like_sf"/>
</dbReference>
<evidence type="ECO:0000256" key="5">
    <source>
        <dbReference type="ARBA" id="ARBA00023268"/>
    </source>
</evidence>
<dbReference type="CDD" id="cd01647">
    <property type="entry name" value="RT_LTR"/>
    <property type="match status" value="1"/>
</dbReference>
<dbReference type="PROSITE" id="PS50013">
    <property type="entry name" value="CHROMO_2"/>
    <property type="match status" value="1"/>
</dbReference>
<keyword evidence="3" id="KW-0540">Nuclease</keyword>
<dbReference type="SUPFAM" id="SSF53098">
    <property type="entry name" value="Ribonuclease H-like"/>
    <property type="match status" value="1"/>
</dbReference>
<dbReference type="InterPro" id="IPR036397">
    <property type="entry name" value="RNaseH_sf"/>
</dbReference>
<comment type="caution">
    <text evidence="8">The sequence shown here is derived from an EMBL/GenBank/DDBJ whole genome shotgun (WGS) entry which is preliminary data.</text>
</comment>
<feature type="coiled-coil region" evidence="6">
    <location>
        <begin position="810"/>
        <end position="844"/>
    </location>
</feature>
<protein>
    <recommendedName>
        <fullName evidence="7">Chromo domain-containing protein</fullName>
    </recommendedName>
</protein>
<dbReference type="InterPro" id="IPR041577">
    <property type="entry name" value="RT_RNaseH_2"/>
</dbReference>
<evidence type="ECO:0000256" key="6">
    <source>
        <dbReference type="SAM" id="Coils"/>
    </source>
</evidence>
<keyword evidence="4" id="KW-0378">Hydrolase</keyword>
<dbReference type="Pfam" id="PF00078">
    <property type="entry name" value="RVT_1"/>
    <property type="match status" value="1"/>
</dbReference>
<dbReference type="GO" id="GO:0003676">
    <property type="term" value="F:nucleic acid binding"/>
    <property type="evidence" value="ECO:0007669"/>
    <property type="project" value="InterPro"/>
</dbReference>
<dbReference type="InterPro" id="IPR000477">
    <property type="entry name" value="RT_dom"/>
</dbReference>
<dbReference type="Gene3D" id="3.10.20.370">
    <property type="match status" value="1"/>
</dbReference>